<dbReference type="InterPro" id="IPR036736">
    <property type="entry name" value="ACP-like_sf"/>
</dbReference>
<dbReference type="FunFam" id="3.30.300.30:FF:000033">
    <property type="entry name" value="Nonribosomal siderophore peptide synthase SidC"/>
    <property type="match status" value="1"/>
</dbReference>
<dbReference type="PANTHER" id="PTHR45527">
    <property type="entry name" value="NONRIBOSOMAL PEPTIDE SYNTHETASE"/>
    <property type="match status" value="1"/>
</dbReference>
<dbReference type="InterPro" id="IPR023213">
    <property type="entry name" value="CAT-like_dom_sf"/>
</dbReference>
<dbReference type="InterPro" id="IPR042099">
    <property type="entry name" value="ANL_N_sf"/>
</dbReference>
<evidence type="ECO:0000259" key="6">
    <source>
        <dbReference type="PROSITE" id="PS50075"/>
    </source>
</evidence>
<feature type="domain" description="Carrier" evidence="6">
    <location>
        <begin position="797"/>
        <end position="874"/>
    </location>
</feature>
<comment type="pathway">
    <text evidence="1">Siderophore biosynthesis.</text>
</comment>
<dbReference type="RefSeq" id="XP_012186536.1">
    <property type="nucleotide sequence ID" value="XM_012331146.1"/>
</dbReference>
<dbReference type="Gene3D" id="1.10.1200.10">
    <property type="entry name" value="ACP-like"/>
    <property type="match status" value="4"/>
</dbReference>
<dbReference type="SMART" id="SM01294">
    <property type="entry name" value="PKS_PP_betabranch"/>
    <property type="match status" value="1"/>
</dbReference>
<dbReference type="GO" id="GO:0010106">
    <property type="term" value="P:cellular response to iron ion starvation"/>
    <property type="evidence" value="ECO:0007669"/>
    <property type="project" value="UniProtKB-ARBA"/>
</dbReference>
<dbReference type="InterPro" id="IPR045851">
    <property type="entry name" value="AMP-bd_C_sf"/>
</dbReference>
<dbReference type="SMART" id="SM00823">
    <property type="entry name" value="PKS_PP"/>
    <property type="match status" value="4"/>
</dbReference>
<dbReference type="EMBL" id="DF238771">
    <property type="protein sequence ID" value="GAC92949.1"/>
    <property type="molecule type" value="Genomic_DNA"/>
</dbReference>
<dbReference type="SUPFAM" id="SSF47336">
    <property type="entry name" value="ACP-like"/>
    <property type="match status" value="4"/>
</dbReference>
<dbReference type="HOGENOM" id="CLU_000092_1_0_1"/>
<dbReference type="eggNOG" id="KOG1178">
    <property type="taxonomic scope" value="Eukaryota"/>
</dbReference>
<dbReference type="GO" id="GO:0005737">
    <property type="term" value="C:cytoplasm"/>
    <property type="evidence" value="ECO:0007669"/>
    <property type="project" value="TreeGrafter"/>
</dbReference>
<dbReference type="InterPro" id="IPR001242">
    <property type="entry name" value="Condensation_dom"/>
</dbReference>
<dbReference type="PROSITE" id="PS00455">
    <property type="entry name" value="AMP_BINDING"/>
    <property type="match status" value="3"/>
</dbReference>
<evidence type="ECO:0000313" key="8">
    <source>
        <dbReference type="Proteomes" id="UP000014071"/>
    </source>
</evidence>
<dbReference type="GeneID" id="24105815"/>
<organism evidence="7 8">
    <name type="scientific">Pseudozyma hubeiensis (strain SY62)</name>
    <name type="common">Yeast</name>
    <dbReference type="NCBI Taxonomy" id="1305764"/>
    <lineage>
        <taxon>Eukaryota</taxon>
        <taxon>Fungi</taxon>
        <taxon>Dikarya</taxon>
        <taxon>Basidiomycota</taxon>
        <taxon>Ustilaginomycotina</taxon>
        <taxon>Ustilaginomycetes</taxon>
        <taxon>Ustilaginales</taxon>
        <taxon>Ustilaginaceae</taxon>
        <taxon>Pseudozyma</taxon>
    </lineage>
</organism>
<dbReference type="InterPro" id="IPR009081">
    <property type="entry name" value="PP-bd_ACP"/>
</dbReference>
<dbReference type="Gene3D" id="3.30.559.30">
    <property type="entry name" value="Nonribosomal peptide synthetase, condensation domain"/>
    <property type="match status" value="4"/>
</dbReference>
<keyword evidence="5" id="KW-0511">Multifunctional enzyme</keyword>
<keyword evidence="8" id="KW-1185">Reference proteome</keyword>
<dbReference type="PROSITE" id="PS50075">
    <property type="entry name" value="CARRIER"/>
    <property type="match status" value="4"/>
</dbReference>
<dbReference type="NCBIfam" id="NF003417">
    <property type="entry name" value="PRK04813.1"/>
    <property type="match status" value="3"/>
</dbReference>
<dbReference type="CDD" id="cd05918">
    <property type="entry name" value="A_NRPS_SidN3_like"/>
    <property type="match status" value="3"/>
</dbReference>
<dbReference type="Pfam" id="PF00501">
    <property type="entry name" value="AMP-binding"/>
    <property type="match status" value="3"/>
</dbReference>
<dbReference type="SUPFAM" id="SSF52777">
    <property type="entry name" value="CoA-dependent acyltransferases"/>
    <property type="match status" value="8"/>
</dbReference>
<dbReference type="Pfam" id="PF00550">
    <property type="entry name" value="PP-binding"/>
    <property type="match status" value="4"/>
</dbReference>
<dbReference type="InterPro" id="IPR020845">
    <property type="entry name" value="AMP-binding_CS"/>
</dbReference>
<dbReference type="PANTHER" id="PTHR45527:SF1">
    <property type="entry name" value="FATTY ACID SYNTHASE"/>
    <property type="match status" value="1"/>
</dbReference>
<dbReference type="Gene3D" id="3.30.559.10">
    <property type="entry name" value="Chloramphenicol acetyltransferase-like domain"/>
    <property type="match status" value="4"/>
</dbReference>
<keyword evidence="3" id="KW-0597">Phosphoprotein</keyword>
<dbReference type="GO" id="GO:0031169">
    <property type="term" value="P:ferrichrome biosynthetic process"/>
    <property type="evidence" value="ECO:0007669"/>
    <property type="project" value="UniProtKB-ARBA"/>
</dbReference>
<accession>R9NWN3</accession>
<dbReference type="InterPro" id="IPR000873">
    <property type="entry name" value="AMP-dep_synth/lig_dom"/>
</dbReference>
<gene>
    <name evidence="7" type="ORF">PHSY_000509</name>
</gene>
<dbReference type="GO" id="GO:0043041">
    <property type="term" value="P:amino acid activation for nonribosomal peptide biosynthetic process"/>
    <property type="evidence" value="ECO:0007669"/>
    <property type="project" value="TreeGrafter"/>
</dbReference>
<dbReference type="Pfam" id="PF00668">
    <property type="entry name" value="Condensation"/>
    <property type="match status" value="4"/>
</dbReference>
<evidence type="ECO:0000256" key="4">
    <source>
        <dbReference type="ARBA" id="ARBA00022598"/>
    </source>
</evidence>
<name>R9NWN3_PSEHS</name>
<dbReference type="Gene3D" id="3.30.300.30">
    <property type="match status" value="3"/>
</dbReference>
<evidence type="ECO:0000256" key="1">
    <source>
        <dbReference type="ARBA" id="ARBA00004924"/>
    </source>
</evidence>
<feature type="domain" description="Carrier" evidence="6">
    <location>
        <begin position="3570"/>
        <end position="3646"/>
    </location>
</feature>
<dbReference type="Proteomes" id="UP000014071">
    <property type="component" value="Unassembled WGS sequence"/>
</dbReference>
<evidence type="ECO:0000313" key="7">
    <source>
        <dbReference type="EMBL" id="GAC92949.1"/>
    </source>
</evidence>
<dbReference type="OrthoDB" id="408177at2759"/>
<evidence type="ECO:0000256" key="2">
    <source>
        <dbReference type="ARBA" id="ARBA00022450"/>
    </source>
</evidence>
<dbReference type="CDD" id="cd19542">
    <property type="entry name" value="CT_NRPS-like"/>
    <property type="match status" value="3"/>
</dbReference>
<dbReference type="GO" id="GO:0031177">
    <property type="term" value="F:phosphopantetheine binding"/>
    <property type="evidence" value="ECO:0007669"/>
    <property type="project" value="InterPro"/>
</dbReference>
<dbReference type="InterPro" id="IPR020806">
    <property type="entry name" value="PKS_PP-bd"/>
</dbReference>
<keyword evidence="2" id="KW-0596">Phosphopantetheine</keyword>
<feature type="domain" description="Carrier" evidence="6">
    <location>
        <begin position="3018"/>
        <end position="3091"/>
    </location>
</feature>
<dbReference type="InterPro" id="IPR006162">
    <property type="entry name" value="Ppantetheine_attach_site"/>
</dbReference>
<dbReference type="FunFam" id="3.40.50.12780:FF:000024">
    <property type="entry name" value="Nonribosomal siderophore peptide synthase SidC"/>
    <property type="match status" value="2"/>
</dbReference>
<proteinExistence type="predicted"/>
<dbReference type="FunFam" id="3.30.300.30:FF:000015">
    <property type="entry name" value="Nonribosomal peptide synthase SidD"/>
    <property type="match status" value="2"/>
</dbReference>
<keyword evidence="4" id="KW-0436">Ligase</keyword>
<protein>
    <submittedName>
        <fullName evidence="7">Nonribosomal peptide synthase</fullName>
    </submittedName>
</protein>
<feature type="domain" description="Carrier" evidence="6">
    <location>
        <begin position="1946"/>
        <end position="2020"/>
    </location>
</feature>
<dbReference type="SUPFAM" id="SSF56801">
    <property type="entry name" value="Acetyl-CoA synthetase-like"/>
    <property type="match status" value="3"/>
</dbReference>
<dbReference type="STRING" id="1305764.R9NWN3"/>
<reference evidence="8" key="1">
    <citation type="journal article" date="2013" name="Genome Announc.">
        <title>Draft genome sequence of the basidiomycetous yeast-like fungus Pseudozyma hubeiensis SY62, which produces an abundant amount of the biosurfactant mannosylerythritol lipids.</title>
        <authorList>
            <person name="Konishi M."/>
            <person name="Hatada Y."/>
            <person name="Horiuchi J."/>
        </authorList>
    </citation>
    <scope>NUCLEOTIDE SEQUENCE [LARGE SCALE GENOMIC DNA]</scope>
    <source>
        <strain evidence="8">SY62</strain>
    </source>
</reference>
<dbReference type="Gene3D" id="3.40.50.12780">
    <property type="entry name" value="N-terminal domain of ligase-like"/>
    <property type="match status" value="3"/>
</dbReference>
<evidence type="ECO:0000256" key="3">
    <source>
        <dbReference type="ARBA" id="ARBA00022553"/>
    </source>
</evidence>
<sequence length="4189" mass="458584">MSTSKNAHAPFPDVTGLRTSGPDFSRVGPQCKLLQVQETLRFDARAISAFSNHDLNLAILSAWSVILFHYGSHEATNVEVLHTSKDGDETLVELDFAEQRDLDHFAPSQLASLIDDARKQKLVPGNLDHGFAAFYQPAHTHESSPHFQELQLADKPQVSVALSYHINDANRIELQMKAAPAVHSESSAGLQLRQVAALLQSYHADPDQHALSVERFDWKLRASDNTEYQHLPDPTHLQGRDADRLETEFEYFAHSKPDALALDFRFDLQDRESTKWTYAEMNERAEKVKQLLWSHGIGSANSDPEADHIVALYLEKSPETYLSFIGVLKAGAAWCPIDTDWPASRRQALLAKSNAKIVLTHDDKISQQLRQDLESQDVKSKGGMKAIRLDQLDAELQQIQTPPSASGARSIQQLAYMIWTSGTTGLPKGVGIQHLAIIQAMRALRIYIPYGKDKIGTDQIRYLQYSAYNFDLSIMDCFYTWGLGGTICSCPRGVLLQDLVEVGNSLQPTHTLLTPAVMAMTERHRVPSLKVVISGGEKLSQVVADEWSKDCCLLNLYGPAEATLIAMNRRVPFGDRVKAPNIGVALPTVSCHALDKHDRVAIKGAVGELVLGGPQLARGYVGDPVKTADKFFPHPQLGRVYRTGDLVRQLDNQEFEYLGRIDDQVKINGIRIELLEINAAIKNSHSKIKDSETMAFPKKDYESEQQIINFSALPGGQSGELLRTDEEAIAVARELQANAKDSLPSYMVPNLFVILSHFPRTSSAKIDRVALKNVLATFDQLDWENKLANEGDDQDVDPATAEAEACLRKWLAKLCNVDADKVGRKTPFTSVGLDSIRAMMFSKRVSEEGYPVSVLDVARFSTLKSLGEHLQNSQSLSQERNKQSVSFLADFDTAFRPAVSAWLQHRNDGFNDADIQSILPCTPLQEGMLAESQRDSSSYRIQRQYQLPRDCDQERISEALIKTVAHFDSLRTSFTDVGSLDVNSQGRQWPFQPHFLQVVWKSFVPRIEQIDLAEGAEAEQAILAATRTKLDLDPFGYRPPIAFLFVKQGPVESLVVVAHHSTYDARSLGIFEDHVEALYEGRDPPQSLQFSAALAQILPIDDQEAHRHAGVWNKALSNYPKGESAAFPTLSLTKPAHIDAEQANVHQSRYMKADVDWTKVEAACRELGVSARPLVQTAWAVVLSAYTESQHLILGDSVSGRTLSAELDQVYGPVLSTVPVPFVLRPDQKLSDLVKEMDAFHTSIMEAQHTDLGAIRRMLQVPPRESLFHSVFVLEPAPQQLEGSAPNGFHLDKVADLGVATEHVLGVEVLPASDGSIKLGLSWQKSIISESFGKIMLEQFDRSLSMLCSSLDLSVGSFLYHGAQAADQGSSLFSLTTTIDQDQPASEAFEGVAASLHKRAISEKRKAVEIYEELSDSPSTRRPTAVLSYAELEHASNGVAGLLADLPRNSVVGVCLERSLESYIAPLAILKAGHAYLPLDPTLPLDRKRELIKDSGAAMLITSGLNADYADVQRLDTSSDKFKNATKDSKVTDPVPLRADDVAFIIYTSGSTGKPKGCLLTQANLTAAIEGFHFNYEKEAPGSFESPARFLARSAEAFDVHLLEIFLSLRMGATIVTGPRALIHDDIARTMSTLEVTHACVVPSLFFSKGKRIEPSAVPSLRVLIIGGEALTQDLCQMWGSEGAERPVVLNAYGPSEATIGNSVARVSKTSRPSNVGAPFPGTQYLVLKEVDGDLVPTLRGEPGELCIGGKQVAKGYLNRSDASSFTHFNGHQIYRTGDMVRLHPTDEVEYLGRMDGSQVKVRGARLELGEVDTALTASLNEDLGSEGTAVTIHADHPEIQGAARLVSFYAPESARTKQSDAAGPPALLVESNDAIELATKLRTSVRGRLPQYMVPSLVLTLTYLPISPLSGKADRRLLKELYQSIPSGQLSTLSGSDESQQRDLTSNEQAVADLVRSSVRIASNAKLTHDLDLIMAGLDSLTVVTLASKLRKHGYDASVSSIMNAPTIEAIASQRKDERSSDGTADTEWQQKVADLTDKARSLPQFGQTSIEVAVPCVPMQVALVSQAISDDRDTPRYITTMTIALESDNFSVEQIHTAWLDTLSRHEIYRTVFAEVDRTLVQVILPPDSLSSSWSTSSQPLPSADKLADYHSRTAKDIIAKIDSVPPLRLKLWQGGKAALTLTCSHAIYDGDSVRMLLKEASDRLTAKSRDESALPFRAAVRCIVGDAKEKEDKQFWTEALDGFSFTAVPNLTGVRPEYNTSRSEELTVSSSLSFTQLEKAARASKVTVQSLLVAAYAQLLGLYVGEDDVTLGLVLSGRSIPVDGVESIHGPCVTTVPLRLTEARSKLPSEFCMRAHQVVNATLPHQHVSLPQLMRWLDLSKAPFEALFSYLGQSDSSSDGNIFSEGDSQMERDYPLALEVSAVGDTVNVHLAFDARSLPIDQANRMLSQYEGILATFVGAKQAATLDEKQLSILNKECYVPTDPEETIVARFKKHAQSSPEAPAIVFASSMQQPTQTTSYAELDSLSRNIALNLVQKKGRFIGVHLNKEGPELYATILAIWKAGKAYLPLDPSLPTERLSYMIQSVGDCPVVASRSTKDNLSGFACELLELEGLIVPPPNGKELPTPNLDAACYLLFTSGSTGKPKAVQINQRALAGALYSWERILPFTRQSRFLQLASIGFDVCLIEMCMPLSLGFSIGTAPKQELLEDLTHSIKHLGITIADLPAALAGTVHPEDVQLEWLMSGGDVIDSRVVDEWNQANRLLINAWGPTEATIGNTLGQVKTGATRNLIGRVYPSSSMFVLKENSNRILPSGAIGELAVGGPQLADCYYGREELTAEKFILLEDGTRVYRTGDLGRFLADDTVECLGRIGSDRQVKVNGQRMELDEVSSVISAQPGVHDADVQYLKHPSMGSKQLVAFVSASDSKGKQGEVGVREDDKAIELCIRLEEEAAKRLAAYMVPTHWIAVSHALPLTHNNKIDHTALATFYERLDASLLRSLGAKREGAVSNQAWSESEQKLRELVSKFCDVPQDQIARTTSFHRLGIDSISAIRLVKELRADGFTFTVADVLSTPNIAALAEKQGSSPTSDQEQQSDALKQWVEHTNVVADKEGWKWSDEDSIVSILPCTPLQSGMIAQSLASGGRLYFHHHAFELRGLSSKEKVVAAWHKLVERLDILRTTFHPVDGAHPWAQAVHSTSAPHIIEHSGSFQGRALDAIDGQPCFDDEQAFRTSSCALHLWSQDRKIVMFLSIHHALYDGSSLPQLLEDFEGLITDDQARLPVRLPFHELVPSLLSQEEDVQHWVDTMREFQPKPLAERSGQSGAAVLLERQLALSSQELESGCRAIGVSPQVLANLAFGKMLAIETQTRDVCFGQLFGLLDLMPEADTAVGPAFNTVATRIRFEQLDEPVKGFAAALQAANDAGRPHRRAALRDVQAKHGRGQLFDALFDYQRSYDEDESKLKPLELNDDGTDRAQYTLNVAFVQGPSRMSIVVKADRNRYDQEALASLVDQLEALLQHLLQQVEQPISALPDVFGDTRFPEHLPNIDAVNGARSSNSARQNGVGRPLSEDGRKLATIISKVAGIEEKDLHGNTRLSQLGLDSISAIRIASQARKAGINLRMGEIVAGETIDGILSGLSRANGAKANGTVNGHGHANGAPNVSPELAKQVALGLAVEADQIERVLPILAGQKLWLATWAQSKRGDGGFSFAYRLDGAKRDKVRAVWQKLRQLQPILRTAFLLGQDGSAAQVVLKSGSVSADAGFAEVQVEAQDAEHAAKEVVGRRAAEGWSDLTRPPAQLTLVGDIVVFSLHHVLYDAFSIDFMVRDFSSLYTGGDVVSPDQWPQAVEHIAADQLAARSDAQKYWSDAISPASKGLLAGESSSVEGDAFHAQHNAIEVSPAVDIKLRKAGLTLPALVVAAWSTLLSERMSERSPVFGLYQLGRSTSFDSIEKVQGPLLNCLPIQLGGGSMVDRARAAVQELKTRGKFEQTDLVDAHRWAGLKEDEASYNTFVNILIAQQESEVEEETLLQPVDLGHPLDYSKKVTAQDVRGKEAKAVARHAAIWQPDVNLDVVLKDSGLDVAIKAKTSVVREAELPKLVAKFVGLLQDALEEICNPETEAVGQGSRSEVYRYYCGLLEGPLDRVRTYPPRIVRKLQRKWDKGKAPVSPSHLVDGFVCIDLFGAPL</sequence>
<dbReference type="PROSITE" id="PS00012">
    <property type="entry name" value="PHOSPHOPANTETHEINE"/>
    <property type="match status" value="3"/>
</dbReference>
<dbReference type="GO" id="GO:0016874">
    <property type="term" value="F:ligase activity"/>
    <property type="evidence" value="ECO:0007669"/>
    <property type="project" value="UniProtKB-KW"/>
</dbReference>
<evidence type="ECO:0000256" key="5">
    <source>
        <dbReference type="ARBA" id="ARBA00023268"/>
    </source>
</evidence>